<gene>
    <name evidence="2" type="ORF">E4U02_11020</name>
</gene>
<evidence type="ECO:0000256" key="1">
    <source>
        <dbReference type="SAM" id="SignalP"/>
    </source>
</evidence>
<feature type="chain" id="PRO_5021293161" description="Secreted protein" evidence="1">
    <location>
        <begin position="35"/>
        <end position="152"/>
    </location>
</feature>
<protein>
    <recommendedName>
        <fullName evidence="4">Secreted protein</fullName>
    </recommendedName>
</protein>
<dbReference type="EMBL" id="SPQB01000027">
    <property type="protein sequence ID" value="TFU32388.1"/>
    <property type="molecule type" value="Genomic_DNA"/>
</dbReference>
<evidence type="ECO:0000313" key="2">
    <source>
        <dbReference type="EMBL" id="TFU32388.1"/>
    </source>
</evidence>
<sequence length="152" mass="15914">MSKPSKAPWRRSTSTSLAALIGLGAMFVLTSCDAAQSSQDVGASEGCLYPPLEVAARIAEEPHGEELSPKSIVAVGLAQGERDASDEPLVVMMSFGADGEQVGLWALSELTSEAEVQSVDQVARNVTLWAPSSEELPAPSDAELERARACLA</sequence>
<keyword evidence="1" id="KW-0732">Signal</keyword>
<name>A0A4Y9FSZ8_9MICO</name>
<dbReference type="AlphaFoldDB" id="A0A4Y9FSZ8"/>
<proteinExistence type="predicted"/>
<dbReference type="RefSeq" id="WP_135114889.1">
    <property type="nucleotide sequence ID" value="NZ_JADGLL010000027.1"/>
</dbReference>
<reference evidence="2 3" key="1">
    <citation type="submission" date="2019-03" db="EMBL/GenBank/DDBJ databases">
        <title>Diversity of the mouse oral microbiome.</title>
        <authorList>
            <person name="Joseph S."/>
            <person name="Aduse-Opoku J."/>
            <person name="Curtis M."/>
            <person name="Wade W."/>
            <person name="Hashim A."/>
        </authorList>
    </citation>
    <scope>NUCLEOTIDE SEQUENCE [LARGE SCALE GENOMIC DNA]</scope>
    <source>
        <strain evidence="2 3">P1012</strain>
    </source>
</reference>
<evidence type="ECO:0000313" key="3">
    <source>
        <dbReference type="Proteomes" id="UP000298358"/>
    </source>
</evidence>
<accession>A0A4Y9FSZ8</accession>
<comment type="caution">
    <text evidence="2">The sequence shown here is derived from an EMBL/GenBank/DDBJ whole genome shotgun (WGS) entry which is preliminary data.</text>
</comment>
<keyword evidence="3" id="KW-1185">Reference proteome</keyword>
<dbReference type="PROSITE" id="PS51257">
    <property type="entry name" value="PROKAR_LIPOPROTEIN"/>
    <property type="match status" value="1"/>
</dbReference>
<organism evidence="2 3">
    <name type="scientific">Microbacterium paludicola</name>
    <dbReference type="NCBI Taxonomy" id="300019"/>
    <lineage>
        <taxon>Bacteria</taxon>
        <taxon>Bacillati</taxon>
        <taxon>Actinomycetota</taxon>
        <taxon>Actinomycetes</taxon>
        <taxon>Micrococcales</taxon>
        <taxon>Microbacteriaceae</taxon>
        <taxon>Microbacterium</taxon>
    </lineage>
</organism>
<dbReference type="Proteomes" id="UP000298358">
    <property type="component" value="Unassembled WGS sequence"/>
</dbReference>
<feature type="signal peptide" evidence="1">
    <location>
        <begin position="1"/>
        <end position="34"/>
    </location>
</feature>
<evidence type="ECO:0008006" key="4">
    <source>
        <dbReference type="Google" id="ProtNLM"/>
    </source>
</evidence>